<proteinExistence type="predicted"/>
<gene>
    <name evidence="1" type="ORF">AX660_05135</name>
</gene>
<evidence type="ECO:0008006" key="3">
    <source>
        <dbReference type="Google" id="ProtNLM"/>
    </source>
</evidence>
<dbReference type="RefSeq" id="WP_068371798.1">
    <property type="nucleotide sequence ID" value="NZ_LSNE01000002.1"/>
</dbReference>
<evidence type="ECO:0000313" key="2">
    <source>
        <dbReference type="Proteomes" id="UP000070299"/>
    </source>
</evidence>
<comment type="caution">
    <text evidence="1">The sequence shown here is derived from an EMBL/GenBank/DDBJ whole genome shotgun (WGS) entry which is preliminary data.</text>
</comment>
<dbReference type="EMBL" id="LSNE01000002">
    <property type="protein sequence ID" value="KXI30795.1"/>
    <property type="molecule type" value="Genomic_DNA"/>
</dbReference>
<organism evidence="1 2">
    <name type="scientific">Paraglaciecola hydrolytica</name>
    <dbReference type="NCBI Taxonomy" id="1799789"/>
    <lineage>
        <taxon>Bacteria</taxon>
        <taxon>Pseudomonadati</taxon>
        <taxon>Pseudomonadota</taxon>
        <taxon>Gammaproteobacteria</taxon>
        <taxon>Alteromonadales</taxon>
        <taxon>Alteromonadaceae</taxon>
        <taxon>Paraglaciecola</taxon>
    </lineage>
</organism>
<dbReference type="AlphaFoldDB" id="A0A136A6D3"/>
<evidence type="ECO:0000313" key="1">
    <source>
        <dbReference type="EMBL" id="KXI30795.1"/>
    </source>
</evidence>
<protein>
    <recommendedName>
        <fullName evidence="3">DUF4878 domain-containing protein</fullName>
    </recommendedName>
</protein>
<dbReference type="Proteomes" id="UP000070299">
    <property type="component" value="Unassembled WGS sequence"/>
</dbReference>
<name>A0A136A6D3_9ALTE</name>
<reference evidence="2" key="1">
    <citation type="submission" date="2016-02" db="EMBL/GenBank/DDBJ databases">
        <authorList>
            <person name="Schultz-Johansen M."/>
            <person name="Glaring M.A."/>
            <person name="Bech P.K."/>
            <person name="Stougaard P."/>
        </authorList>
    </citation>
    <scope>NUCLEOTIDE SEQUENCE [LARGE SCALE GENOMIC DNA]</scope>
    <source>
        <strain evidence="2">S66</strain>
    </source>
</reference>
<sequence>MKIVKLSLFLLLVTALLGCGDEKPRVGKYGMMDPNIPEYAAVEFFDHIYHDENLTEALKLASPSLERLIKSYNTNKNVQRHILNLRFDKVEITPHAGSAGRNEFSKETKIFVFFEGQLNGNVIKDMRIVDLVRIDDKWKVDKISLK</sequence>
<dbReference type="PROSITE" id="PS51257">
    <property type="entry name" value="PROKAR_LIPOPROTEIN"/>
    <property type="match status" value="1"/>
</dbReference>
<accession>A0A136A6D3</accession>
<keyword evidence="2" id="KW-1185">Reference proteome</keyword>